<feature type="domain" description="HTH tetR-type" evidence="5">
    <location>
        <begin position="16"/>
        <end position="76"/>
    </location>
</feature>
<keyword evidence="1" id="KW-0805">Transcription regulation</keyword>
<dbReference type="Proteomes" id="UP000016491">
    <property type="component" value="Unassembled WGS sequence"/>
</dbReference>
<keyword evidence="3" id="KW-0804">Transcription</keyword>
<evidence type="ECO:0000256" key="2">
    <source>
        <dbReference type="ARBA" id="ARBA00023125"/>
    </source>
</evidence>
<keyword evidence="2 4" id="KW-0238">DNA-binding</keyword>
<dbReference type="InterPro" id="IPR001647">
    <property type="entry name" value="HTH_TetR"/>
</dbReference>
<dbReference type="EMBL" id="AWSU01000307">
    <property type="protein sequence ID" value="ERI74615.1"/>
    <property type="molecule type" value="Genomic_DNA"/>
</dbReference>
<dbReference type="Pfam" id="PF00440">
    <property type="entry name" value="TetR_N"/>
    <property type="match status" value="1"/>
</dbReference>
<name>A0ABC9TTE5_CLOSY</name>
<feature type="DNA-binding region" description="H-T-H motif" evidence="4">
    <location>
        <begin position="39"/>
        <end position="58"/>
    </location>
</feature>
<sequence>MSEMSGRDKAMGKKGDATKAAIRNTALHLFIRKGFKDVTMKDICEAAGLSRGGLYMHYGSTGQIFADIINEIMSGLENDIAEKMENGQSATVILDELLERYQSEMLDRSGSLGLAFYEYYSSIPLSDDNAMLKQYYISKAMLCSLIKYGISKGEFRQVNINAVVDLLLFSYQGVRMLSSIMPLDDDTIPAGMIRQIREMLIK</sequence>
<reference evidence="6 7" key="1">
    <citation type="submission" date="2013-07" db="EMBL/GenBank/DDBJ databases">
        <authorList>
            <person name="Weinstock G."/>
            <person name="Sodergren E."/>
            <person name="Wylie T."/>
            <person name="Fulton L."/>
            <person name="Fulton R."/>
            <person name="Fronick C."/>
            <person name="O'Laughlin M."/>
            <person name="Godfrey J."/>
            <person name="Miner T."/>
            <person name="Herter B."/>
            <person name="Appelbaum E."/>
            <person name="Cordes M."/>
            <person name="Lek S."/>
            <person name="Wollam A."/>
            <person name="Pepin K.H."/>
            <person name="Palsikar V.B."/>
            <person name="Mitreva M."/>
            <person name="Wilson R.K."/>
        </authorList>
    </citation>
    <scope>NUCLEOTIDE SEQUENCE [LARGE SCALE GENOMIC DNA]</scope>
    <source>
        <strain evidence="6 7">ATCC 14940</strain>
    </source>
</reference>
<comment type="caution">
    <text evidence="6">The sequence shown here is derived from an EMBL/GenBank/DDBJ whole genome shotgun (WGS) entry which is preliminary data.</text>
</comment>
<organism evidence="6 7">
    <name type="scientific">[Clostridium] symbiosum ATCC 14940</name>
    <dbReference type="NCBI Taxonomy" id="411472"/>
    <lineage>
        <taxon>Bacteria</taxon>
        <taxon>Bacillati</taxon>
        <taxon>Bacillota</taxon>
        <taxon>Clostridia</taxon>
        <taxon>Lachnospirales</taxon>
        <taxon>Lachnospiraceae</taxon>
        <taxon>Otoolea</taxon>
    </lineage>
</organism>
<dbReference type="GO" id="GO:0003677">
    <property type="term" value="F:DNA binding"/>
    <property type="evidence" value="ECO:0007669"/>
    <property type="project" value="UniProtKB-UniRule"/>
</dbReference>
<dbReference type="Gene3D" id="1.10.10.60">
    <property type="entry name" value="Homeodomain-like"/>
    <property type="match status" value="1"/>
</dbReference>
<dbReference type="AlphaFoldDB" id="A0ABC9TTE5"/>
<dbReference type="Gene3D" id="1.10.357.10">
    <property type="entry name" value="Tetracycline Repressor, domain 2"/>
    <property type="match status" value="1"/>
</dbReference>
<accession>A0ABC9TTE5</accession>
<dbReference type="SUPFAM" id="SSF46689">
    <property type="entry name" value="Homeodomain-like"/>
    <property type="match status" value="1"/>
</dbReference>
<dbReference type="PROSITE" id="PS50977">
    <property type="entry name" value="HTH_TETR_2"/>
    <property type="match status" value="1"/>
</dbReference>
<protein>
    <submittedName>
        <fullName evidence="6">Transcriptional regulator, TetR family</fullName>
    </submittedName>
</protein>
<dbReference type="InterPro" id="IPR009057">
    <property type="entry name" value="Homeodomain-like_sf"/>
</dbReference>
<dbReference type="InterPro" id="IPR036271">
    <property type="entry name" value="Tet_transcr_reg_TetR-rel_C_sf"/>
</dbReference>
<dbReference type="PANTHER" id="PTHR47506">
    <property type="entry name" value="TRANSCRIPTIONAL REGULATORY PROTEIN"/>
    <property type="match status" value="1"/>
</dbReference>
<evidence type="ECO:0000313" key="7">
    <source>
        <dbReference type="Proteomes" id="UP000016491"/>
    </source>
</evidence>
<dbReference type="PRINTS" id="PR00455">
    <property type="entry name" value="HTHTETR"/>
</dbReference>
<evidence type="ECO:0000313" key="6">
    <source>
        <dbReference type="EMBL" id="ERI74615.1"/>
    </source>
</evidence>
<evidence type="ECO:0000256" key="3">
    <source>
        <dbReference type="ARBA" id="ARBA00023163"/>
    </source>
</evidence>
<evidence type="ECO:0000256" key="4">
    <source>
        <dbReference type="PROSITE-ProRule" id="PRU00335"/>
    </source>
</evidence>
<proteinExistence type="predicted"/>
<evidence type="ECO:0000259" key="5">
    <source>
        <dbReference type="PROSITE" id="PS50977"/>
    </source>
</evidence>
<gene>
    <name evidence="6" type="ORF">CLOSYM_03815</name>
</gene>
<evidence type="ECO:0000256" key="1">
    <source>
        <dbReference type="ARBA" id="ARBA00023015"/>
    </source>
</evidence>
<dbReference type="PANTHER" id="PTHR47506:SF6">
    <property type="entry name" value="HTH-TYPE TRANSCRIPTIONAL REPRESSOR NEMR"/>
    <property type="match status" value="1"/>
</dbReference>
<dbReference type="SUPFAM" id="SSF48498">
    <property type="entry name" value="Tetracyclin repressor-like, C-terminal domain"/>
    <property type="match status" value="1"/>
</dbReference>